<protein>
    <recommendedName>
        <fullName evidence="5">Flagellar hook-associated protein 2</fullName>
        <shortName evidence="5">HAP2</shortName>
    </recommendedName>
    <alternativeName>
        <fullName evidence="5">Flagellar cap protein</fullName>
    </alternativeName>
</protein>
<evidence type="ECO:0000256" key="6">
    <source>
        <dbReference type="SAM" id="SignalP"/>
    </source>
</evidence>
<evidence type="ECO:0000256" key="3">
    <source>
        <dbReference type="ARBA" id="ARBA00023054"/>
    </source>
</evidence>
<organism evidence="9 10">
    <name type="scientific">Paraburkholderia fynbosensis</name>
    <dbReference type="NCBI Taxonomy" id="1200993"/>
    <lineage>
        <taxon>Bacteria</taxon>
        <taxon>Pseudomonadati</taxon>
        <taxon>Pseudomonadota</taxon>
        <taxon>Betaproteobacteria</taxon>
        <taxon>Burkholderiales</taxon>
        <taxon>Burkholderiaceae</taxon>
        <taxon>Paraburkholderia</taxon>
    </lineage>
</organism>
<keyword evidence="9" id="KW-0282">Flagellum</keyword>
<accession>A0A6J5GWL7</accession>
<feature type="domain" description="Flagellar hook-associated protein 2 N-terminal" evidence="7">
    <location>
        <begin position="40"/>
        <end position="138"/>
    </location>
</feature>
<dbReference type="AlphaFoldDB" id="A0A6J5GWL7"/>
<feature type="chain" id="PRO_5026890006" description="Flagellar hook-associated protein 2" evidence="6">
    <location>
        <begin position="25"/>
        <end position="532"/>
    </location>
</feature>
<dbReference type="GO" id="GO:0005576">
    <property type="term" value="C:extracellular region"/>
    <property type="evidence" value="ECO:0007669"/>
    <property type="project" value="UniProtKB-SubCell"/>
</dbReference>
<evidence type="ECO:0000259" key="8">
    <source>
        <dbReference type="Pfam" id="PF07195"/>
    </source>
</evidence>
<comment type="subunit">
    <text evidence="2 5">Homopentamer.</text>
</comment>
<comment type="subcellular location">
    <subcellularLocation>
        <location evidence="5">Secreted</location>
    </subcellularLocation>
    <subcellularLocation>
        <location evidence="5">Bacterial flagellum</location>
    </subcellularLocation>
</comment>
<evidence type="ECO:0000256" key="1">
    <source>
        <dbReference type="ARBA" id="ARBA00009764"/>
    </source>
</evidence>
<dbReference type="EMBL" id="CADIKI010000021">
    <property type="protein sequence ID" value="CAB3805052.1"/>
    <property type="molecule type" value="Genomic_DNA"/>
</dbReference>
<proteinExistence type="inferred from homology"/>
<sequence length="532" mass="52713">MSTVSSTGSSIASTVAATTAASNAALQAAAQSIISGSTNSSMDVNSLVTALVNSKIAGQAATLAAEQTTDNTQISAYGTLSAALSALQAGLTSLSDGTAVNDFTATMSGTGTGITATAASGAVAGTYSIDVAQVATAQVLSSTGYDAKTPLASGSSTMTLSVGGKSTTISLDKSNSTISGIAAAINSASNNPGVSATVVNGADGAHLVLHSTSTGSAGAISVQITDSNASDALNNLAVSSNNGTTLAGTSGATSAQLAANQSTLDDGSGTGVKSTAYWTQTTAAQDAYFTIDGTGVTSSTNTVSSALSGITLNLTAASVDTTGSTPQTLTVAQDTTSQANTINQFVTLYNTLVTTMGTLTAYSSTATSQGVLLGDSTLNMVQNQLASIVSTGVKNGNTTTSLASIGISLNADGSLTVDDDTLNSALKDNQSTVASLFNSTNGVAEQLNSNITSYLSDGGVIKTRTDALNADLTNLTTQQTSLTNYQTQLTSMYNAQFTALNTLMATMNSNSQYLTQLFGGTNSAGALSDNKS</sequence>
<comment type="function">
    <text evidence="5">Required for morphogenesis and for the elongation of the flagellar filament by facilitating polymerization of the flagellin monomers at the tip of growing filament. Forms a capping structure, which prevents flagellin subunits (transported through the central channel of the flagellum) from leaking out without polymerization at the distal end.</text>
</comment>
<evidence type="ECO:0000259" key="7">
    <source>
        <dbReference type="Pfam" id="PF02465"/>
    </source>
</evidence>
<evidence type="ECO:0000256" key="5">
    <source>
        <dbReference type="RuleBase" id="RU362066"/>
    </source>
</evidence>
<keyword evidence="6" id="KW-0732">Signal</keyword>
<dbReference type="GO" id="GO:0071973">
    <property type="term" value="P:bacterial-type flagellum-dependent cell motility"/>
    <property type="evidence" value="ECO:0007669"/>
    <property type="project" value="TreeGrafter"/>
</dbReference>
<dbReference type="InterPro" id="IPR010809">
    <property type="entry name" value="FliD_C"/>
</dbReference>
<dbReference type="GO" id="GO:0009421">
    <property type="term" value="C:bacterial-type flagellum filament cap"/>
    <property type="evidence" value="ECO:0007669"/>
    <property type="project" value="InterPro"/>
</dbReference>
<keyword evidence="5" id="KW-0964">Secreted</keyword>
<feature type="signal peptide" evidence="6">
    <location>
        <begin position="1"/>
        <end position="24"/>
    </location>
</feature>
<dbReference type="InterPro" id="IPR040026">
    <property type="entry name" value="FliD"/>
</dbReference>
<evidence type="ECO:0000256" key="4">
    <source>
        <dbReference type="ARBA" id="ARBA00023143"/>
    </source>
</evidence>
<keyword evidence="9" id="KW-0966">Cell projection</keyword>
<evidence type="ECO:0000256" key="2">
    <source>
        <dbReference type="ARBA" id="ARBA00011255"/>
    </source>
</evidence>
<evidence type="ECO:0000313" key="9">
    <source>
        <dbReference type="EMBL" id="CAB3805052.1"/>
    </source>
</evidence>
<keyword evidence="3" id="KW-0175">Coiled coil</keyword>
<dbReference type="Pfam" id="PF07195">
    <property type="entry name" value="FliD_C"/>
    <property type="match status" value="1"/>
</dbReference>
<feature type="domain" description="Flagellar hook-associated protein 2 C-terminal" evidence="8">
    <location>
        <begin position="284"/>
        <end position="509"/>
    </location>
</feature>
<dbReference type="GO" id="GO:0009424">
    <property type="term" value="C:bacterial-type flagellum hook"/>
    <property type="evidence" value="ECO:0007669"/>
    <property type="project" value="UniProtKB-UniRule"/>
</dbReference>
<reference evidence="9 10" key="1">
    <citation type="submission" date="2020-04" db="EMBL/GenBank/DDBJ databases">
        <authorList>
            <person name="De Canck E."/>
        </authorList>
    </citation>
    <scope>NUCLEOTIDE SEQUENCE [LARGE SCALE GENOMIC DNA]</scope>
    <source>
        <strain evidence="9 10">LMG 27177</strain>
    </source>
</reference>
<dbReference type="PANTHER" id="PTHR30288:SF0">
    <property type="entry name" value="FLAGELLAR HOOK-ASSOCIATED PROTEIN 2"/>
    <property type="match status" value="1"/>
</dbReference>
<dbReference type="PANTHER" id="PTHR30288">
    <property type="entry name" value="FLAGELLAR CAP/ASSEMBLY PROTEIN FLID"/>
    <property type="match status" value="1"/>
</dbReference>
<dbReference type="RefSeq" id="WP_175164940.1">
    <property type="nucleotide sequence ID" value="NZ_CADIKI010000021.1"/>
</dbReference>
<keyword evidence="9" id="KW-0969">Cilium</keyword>
<keyword evidence="10" id="KW-1185">Reference proteome</keyword>
<comment type="similarity">
    <text evidence="1 5">Belongs to the FliD family.</text>
</comment>
<name>A0A6J5GWL7_9BURK</name>
<keyword evidence="4 5" id="KW-0975">Bacterial flagellum</keyword>
<dbReference type="InterPro" id="IPR003481">
    <property type="entry name" value="FliD_N"/>
</dbReference>
<dbReference type="Proteomes" id="UP000494252">
    <property type="component" value="Unassembled WGS sequence"/>
</dbReference>
<dbReference type="GO" id="GO:0007155">
    <property type="term" value="P:cell adhesion"/>
    <property type="evidence" value="ECO:0007669"/>
    <property type="project" value="InterPro"/>
</dbReference>
<dbReference type="Pfam" id="PF02465">
    <property type="entry name" value="FliD_N"/>
    <property type="match status" value="1"/>
</dbReference>
<gene>
    <name evidence="9" type="primary">fliD</name>
    <name evidence="9" type="ORF">LMG27177_05760</name>
</gene>
<evidence type="ECO:0000313" key="10">
    <source>
        <dbReference type="Proteomes" id="UP000494252"/>
    </source>
</evidence>